<reference evidence="1" key="1">
    <citation type="journal article" date="2023" name="Science">
        <title>Genome structures resolve the early diversification of teleost fishes.</title>
        <authorList>
            <person name="Parey E."/>
            <person name="Louis A."/>
            <person name="Montfort J."/>
            <person name="Bouchez O."/>
            <person name="Roques C."/>
            <person name="Iampietro C."/>
            <person name="Lluch J."/>
            <person name="Castinel A."/>
            <person name="Donnadieu C."/>
            <person name="Desvignes T."/>
            <person name="Floi Bucao C."/>
            <person name="Jouanno E."/>
            <person name="Wen M."/>
            <person name="Mejri S."/>
            <person name="Dirks R."/>
            <person name="Jansen H."/>
            <person name="Henkel C."/>
            <person name="Chen W.J."/>
            <person name="Zahm M."/>
            <person name="Cabau C."/>
            <person name="Klopp C."/>
            <person name="Thompson A.W."/>
            <person name="Robinson-Rechavi M."/>
            <person name="Braasch I."/>
            <person name="Lecointre G."/>
            <person name="Bobe J."/>
            <person name="Postlethwait J.H."/>
            <person name="Berthelot C."/>
            <person name="Roest Crollius H."/>
            <person name="Guiguen Y."/>
        </authorList>
    </citation>
    <scope>NUCLEOTIDE SEQUENCE</scope>
    <source>
        <strain evidence="1">WJC10195</strain>
    </source>
</reference>
<dbReference type="AlphaFoldDB" id="A0A9Q1ES96"/>
<name>A0A9Q1ES96_SYNKA</name>
<keyword evidence="2" id="KW-1185">Reference proteome</keyword>
<proteinExistence type="predicted"/>
<dbReference type="Proteomes" id="UP001152622">
    <property type="component" value="Chromosome 13"/>
</dbReference>
<accession>A0A9Q1ES96</accession>
<sequence>MVHLIVYVRVCESILLKALAGFANAGRYLAQMYPTVRRREGGEEPPWGGKVAIDCAGPRGNGAGNAGPR</sequence>
<gene>
    <name evidence="1" type="ORF">SKAU_G00314370</name>
</gene>
<evidence type="ECO:0000313" key="2">
    <source>
        <dbReference type="Proteomes" id="UP001152622"/>
    </source>
</evidence>
<comment type="caution">
    <text evidence="1">The sequence shown here is derived from an EMBL/GenBank/DDBJ whole genome shotgun (WGS) entry which is preliminary data.</text>
</comment>
<dbReference type="EMBL" id="JAINUF010000013">
    <property type="protein sequence ID" value="KAJ8344108.1"/>
    <property type="molecule type" value="Genomic_DNA"/>
</dbReference>
<evidence type="ECO:0000313" key="1">
    <source>
        <dbReference type="EMBL" id="KAJ8344108.1"/>
    </source>
</evidence>
<protein>
    <submittedName>
        <fullName evidence="1">Uncharacterized protein</fullName>
    </submittedName>
</protein>
<organism evidence="1 2">
    <name type="scientific">Synaphobranchus kaupii</name>
    <name type="common">Kaup's arrowtooth eel</name>
    <dbReference type="NCBI Taxonomy" id="118154"/>
    <lineage>
        <taxon>Eukaryota</taxon>
        <taxon>Metazoa</taxon>
        <taxon>Chordata</taxon>
        <taxon>Craniata</taxon>
        <taxon>Vertebrata</taxon>
        <taxon>Euteleostomi</taxon>
        <taxon>Actinopterygii</taxon>
        <taxon>Neopterygii</taxon>
        <taxon>Teleostei</taxon>
        <taxon>Anguilliformes</taxon>
        <taxon>Synaphobranchidae</taxon>
        <taxon>Synaphobranchus</taxon>
    </lineage>
</organism>